<accession>A0A9P4PQY4</accession>
<keyword evidence="2" id="KW-1185">Reference proteome</keyword>
<name>A0A9P4PQY4_9PLEO</name>
<dbReference type="OrthoDB" id="3799754at2759"/>
<dbReference type="Proteomes" id="UP000799764">
    <property type="component" value="Unassembled WGS sequence"/>
</dbReference>
<sequence length="145" mass="16977">MAPPEAYTSHGLLRLPRELRDMIYRYYFVRKGGYIYGFETKRLRSANNEPIDLVLACTCRQINQETEGVGLRVNPISFATVFSDVDRTSMRAAKFNYFLKYLYKSKRNLLQLAQHLIKPDVIDRVERRFPTSKGFLRYLAALPMD</sequence>
<gene>
    <name evidence="1" type="ORF">P171DRAFT_428802</name>
</gene>
<dbReference type="EMBL" id="MU001495">
    <property type="protein sequence ID" value="KAF2448786.1"/>
    <property type="molecule type" value="Genomic_DNA"/>
</dbReference>
<protein>
    <submittedName>
        <fullName evidence="1">Uncharacterized protein</fullName>
    </submittedName>
</protein>
<evidence type="ECO:0000313" key="2">
    <source>
        <dbReference type="Proteomes" id="UP000799764"/>
    </source>
</evidence>
<comment type="caution">
    <text evidence="1">The sequence shown here is derived from an EMBL/GenBank/DDBJ whole genome shotgun (WGS) entry which is preliminary data.</text>
</comment>
<proteinExistence type="predicted"/>
<reference evidence="1" key="1">
    <citation type="journal article" date="2020" name="Stud. Mycol.">
        <title>101 Dothideomycetes genomes: a test case for predicting lifestyles and emergence of pathogens.</title>
        <authorList>
            <person name="Haridas S."/>
            <person name="Albert R."/>
            <person name="Binder M."/>
            <person name="Bloem J."/>
            <person name="Labutti K."/>
            <person name="Salamov A."/>
            <person name="Andreopoulos B."/>
            <person name="Baker S."/>
            <person name="Barry K."/>
            <person name="Bills G."/>
            <person name="Bluhm B."/>
            <person name="Cannon C."/>
            <person name="Castanera R."/>
            <person name="Culley D."/>
            <person name="Daum C."/>
            <person name="Ezra D."/>
            <person name="Gonzalez J."/>
            <person name="Henrissat B."/>
            <person name="Kuo A."/>
            <person name="Liang C."/>
            <person name="Lipzen A."/>
            <person name="Lutzoni F."/>
            <person name="Magnuson J."/>
            <person name="Mondo S."/>
            <person name="Nolan M."/>
            <person name="Ohm R."/>
            <person name="Pangilinan J."/>
            <person name="Park H.-J."/>
            <person name="Ramirez L."/>
            <person name="Alfaro M."/>
            <person name="Sun H."/>
            <person name="Tritt A."/>
            <person name="Yoshinaga Y."/>
            <person name="Zwiers L.-H."/>
            <person name="Turgeon B."/>
            <person name="Goodwin S."/>
            <person name="Spatafora J."/>
            <person name="Crous P."/>
            <person name="Grigoriev I."/>
        </authorList>
    </citation>
    <scope>NUCLEOTIDE SEQUENCE</scope>
    <source>
        <strain evidence="1">CBS 690.94</strain>
    </source>
</reference>
<evidence type="ECO:0000313" key="1">
    <source>
        <dbReference type="EMBL" id="KAF2448786.1"/>
    </source>
</evidence>
<organism evidence="1 2">
    <name type="scientific">Karstenula rhodostoma CBS 690.94</name>
    <dbReference type="NCBI Taxonomy" id="1392251"/>
    <lineage>
        <taxon>Eukaryota</taxon>
        <taxon>Fungi</taxon>
        <taxon>Dikarya</taxon>
        <taxon>Ascomycota</taxon>
        <taxon>Pezizomycotina</taxon>
        <taxon>Dothideomycetes</taxon>
        <taxon>Pleosporomycetidae</taxon>
        <taxon>Pleosporales</taxon>
        <taxon>Massarineae</taxon>
        <taxon>Didymosphaeriaceae</taxon>
        <taxon>Karstenula</taxon>
    </lineage>
</organism>
<dbReference type="AlphaFoldDB" id="A0A9P4PQY4"/>